<dbReference type="CDD" id="cd20195">
    <property type="entry name" value="T-box_MGA-like"/>
    <property type="match status" value="1"/>
</dbReference>
<feature type="compositionally biased region" description="Basic and acidic residues" evidence="8">
    <location>
        <begin position="2156"/>
        <end position="2172"/>
    </location>
</feature>
<feature type="region of interest" description="Disordered" evidence="8">
    <location>
        <begin position="1504"/>
        <end position="1569"/>
    </location>
</feature>
<dbReference type="Gene3D" id="2.60.40.820">
    <property type="entry name" value="Transcription factor, T-box"/>
    <property type="match status" value="1"/>
</dbReference>
<dbReference type="InterPro" id="IPR008967">
    <property type="entry name" value="p53-like_TF_DNA-bd_sf"/>
</dbReference>
<feature type="region of interest" description="Disordered" evidence="8">
    <location>
        <begin position="143"/>
        <end position="198"/>
    </location>
</feature>
<feature type="region of interest" description="Disordered" evidence="8">
    <location>
        <begin position="1342"/>
        <end position="1384"/>
    </location>
</feature>
<dbReference type="GO" id="GO:0000978">
    <property type="term" value="F:RNA polymerase II cis-regulatory region sequence-specific DNA binding"/>
    <property type="evidence" value="ECO:0007669"/>
    <property type="project" value="InterPro"/>
</dbReference>
<dbReference type="Pfam" id="PF00907">
    <property type="entry name" value="T-box"/>
    <property type="match status" value="1"/>
</dbReference>
<keyword evidence="6 7" id="KW-0539">Nucleus</keyword>
<sequence>MRVWLAAACTGRSMRAQRRGFRPPFASLCLCSRNLPRLVLAAKTTRNSWGFAAEVIVARCLFDTRYRDCAGRRARCSVMVKAVDSELAAMEVNHELEEEEGNLPDVPLTNPPASIPTSPPSCFTTAKPSFATDATTEGKAISVASDECTSARSSPADASPAKPAVTPPPVLEQTFDQSPATSQIASAPDSLKSPGASLLSISDPPPWVPTLPPSAFGCQNPVDDFPAVLTFKGVSVTLENNSIWKQFCECGTEMILTKQGRRMFPYCRYRLAGLDPDRMYSLVLSIVPSSPFRYRWNTSRWEANEPTEHQSQGLIRAFPHHYSPCLGSDWMSCLVSFYKLKLTNWSQDQEGHMILHSMHRYIPRLHIIPVLDGEAPTADKPVVMGPESITFTFPQTEFMAVTTYQNFRITQLKINHNPFAKGFREDGNNSRLNRIQPPAVSPETRTKLLKPAEPAEQQEEEVMDLSAKSQDPSSSSANAQETRLVLKPIMSHPASVGDAYVPCIRGKHALGEIVLLQNQPAVEPKKDDAAIVLLKANSGLRRPPKARPNKSSSSTGTPVRSIGFRKRRRKKIRSRWTMYYARTWRRAAAAPKPPHSPSLALAMQPEMDDIEGLLFVSFTSKEALEVHVKDKLSNASLSEPASITAEPMETGDFCGVSVEENPETQGEKTARLESLLLGDLSALRHRQVIHPVLQEVGLKLSSLDQTKAVDLKYLGVCLPPPPSSLKRQNGTPALSPADEELPFISRTGKTRDVTKIKGWRNKFTRSQETSAANSKGLEKNMSAFCSNMLDEYLENEAQQISERAAAFSAHPEDAVAYQLPARSSSYVKTLDSALRHRNAASRVSGGPRRPCPLSRKALPLSAQTSPTTSEAAGRASDPDAAAAGAGCADDYSRSQSAANQRAATGFGQSQGPTHRAAGFTKIQLRLLQMEDSAFNQGLSRTHLTPERLSTALSVIMSKERMPSELPFQDDSVGPKCGQDFCRLGCVCDSVKQLNTHPDHCRQPECMFTCSCLKPPMGTEQPAQNRFGSAAAKLWNRNIYDEDLEPLYTPKVAPAPAPVKLIKTWTFCPAPPMREEDKDPVYKYLESKLTCARVRAYNSLPPPVVTLSTALFDQRDKQAQNVDKPVLNQENAADILNVQVDAYFSVYAADSDTRPVAAKAKQQIQIQSMCLWKNDSKMVLEGLCDRMNQNRLHRRFYIGPYRVNPLTRVTLRKPSGTIITYRMKISKPEKVSDCEEESEEEETCDGDAEEEEAKDPGNQFGETRAGRLRVQRKKSGHKPSGLIQVNDKYYNRAMLSLGNIGSLHPANRLAAHVTGRLWSDKTSQVKQSENFSSTPEPLHVKARKIFVPPVVDQKTTQQPKADMHKPHSLSNGSTAQGSQMSQPVQSFGPIQQNIHSSSTSSPVSLTVSPSLKSPSFLAKSGTYSFRICPPSTHAGGGQSPTGVALPGGFTLIQLLKPGADETGGQAKPPDVARSAPAENKVSNLSHLAKEWVGFDTFSKVRTILSSNVPEPDSSSERKMSSSGNDEEDDLEDQQGSLHGLSSEELSSDFSDSDECQEDEEMVDIETVEGKQGEVISKMRGDAFAISQQAMDSADECGEVKDLNDLISKYNIDSENKRPRTRKNHSALEKLRRCEQRVLFDRLQSLLQLDSRSSRHQVLNLAAKEIENLGKTSRYFQAEKARLLQAQSVYLKKLSVLAGKPESLIESKLKEIFERQKQREKNMKWKPLFSQLLQSKAALLQATAPSSADPQPSSQPKPDPSPPGQAHLSEAAKKNLQKLMSLFRPSKKPEKAPAQSVNNKFKQDVPTKVSIIVPRQFVKAALKTEAQQKEPGASDQPDSKSEDNQKASENPDQNTVPTSVANDSQLQDKMAVEGAAAKPGTSGAKRTTIVVPSRPLTLPLIRSKTGRLILPSSLKPLGQGYYTVMFMDSKKKGEGDEAGSSANAGQSLADPSKSLEKVTSDSDQPSDSDPKSSGSASPLADLAFLNKAIALPPLDLQASEANQGRPVPILVRTSAGHICLKPVGQIRHPPPANPEQDSNLDKSRPSKSQVSHLTTDATETKLAQTNMSDSYMHRLAELKQGDITVEEMKVKRGRGRPPGKKTAQGRGAGVKRGRSQDSDDDSPVKFTIASLKRSSSPNSQGEGFTSRPQTRGSLGKDFPSEKKRSWIDVEKELEPDLDLV</sequence>
<keyword evidence="5" id="KW-0804">Transcription</keyword>
<dbReference type="InterPro" id="IPR018186">
    <property type="entry name" value="TF_T-box_CS"/>
</dbReference>
<feature type="region of interest" description="Disordered" evidence="8">
    <location>
        <begin position="1229"/>
        <end position="1280"/>
    </location>
</feature>
<protein>
    <submittedName>
        <fullName evidence="11">Uncharacterized protein</fullName>
    </submittedName>
</protein>
<dbReference type="SUPFAM" id="SSF47459">
    <property type="entry name" value="HLH, helix-loop-helix DNA-binding domain"/>
    <property type="match status" value="1"/>
</dbReference>
<feature type="domain" description="T-box" evidence="9">
    <location>
        <begin position="238"/>
        <end position="425"/>
    </location>
</feature>
<feature type="compositionally biased region" description="Polar residues" evidence="8">
    <location>
        <begin position="174"/>
        <end position="185"/>
    </location>
</feature>
<gene>
    <name evidence="11" type="ORF">CCH79_00000161</name>
</gene>
<feature type="compositionally biased region" description="Basic residues" evidence="8">
    <location>
        <begin position="1265"/>
        <end position="1276"/>
    </location>
</feature>
<feature type="compositionally biased region" description="Polar residues" evidence="8">
    <location>
        <begin position="1845"/>
        <end position="1863"/>
    </location>
</feature>
<dbReference type="PRINTS" id="PR00937">
    <property type="entry name" value="TBOX"/>
</dbReference>
<dbReference type="Proteomes" id="UP000250572">
    <property type="component" value="Unassembled WGS sequence"/>
</dbReference>
<feature type="compositionally biased region" description="Polar residues" evidence="8">
    <location>
        <begin position="2044"/>
        <end position="2065"/>
    </location>
</feature>
<keyword evidence="4 7" id="KW-0238">DNA-binding</keyword>
<dbReference type="GO" id="GO:0000981">
    <property type="term" value="F:DNA-binding transcription factor activity, RNA polymerase II-specific"/>
    <property type="evidence" value="ECO:0007669"/>
    <property type="project" value="TreeGrafter"/>
</dbReference>
<dbReference type="InterPro" id="IPR036638">
    <property type="entry name" value="HLH_DNA-bd_sf"/>
</dbReference>
<feature type="compositionally biased region" description="Low complexity" evidence="8">
    <location>
        <begin position="1959"/>
        <end position="1976"/>
    </location>
</feature>
<feature type="compositionally biased region" description="Pro residues" evidence="8">
    <location>
        <begin position="1751"/>
        <end position="1761"/>
    </location>
</feature>
<dbReference type="GO" id="GO:0001708">
    <property type="term" value="P:cell fate specification"/>
    <property type="evidence" value="ECO:0007669"/>
    <property type="project" value="TreeGrafter"/>
</dbReference>
<feature type="region of interest" description="Disordered" evidence="8">
    <location>
        <begin position="1739"/>
        <end position="1765"/>
    </location>
</feature>
<feature type="compositionally biased region" description="Basic and acidic residues" evidence="8">
    <location>
        <begin position="1835"/>
        <end position="1844"/>
    </location>
</feature>
<evidence type="ECO:0000256" key="6">
    <source>
        <dbReference type="ARBA" id="ARBA00023242"/>
    </source>
</evidence>
<evidence type="ECO:0000313" key="12">
    <source>
        <dbReference type="Proteomes" id="UP000250572"/>
    </source>
</evidence>
<dbReference type="Pfam" id="PF00010">
    <property type="entry name" value="HLH"/>
    <property type="match status" value="1"/>
</dbReference>
<dbReference type="Gene3D" id="4.10.280.10">
    <property type="entry name" value="Helix-loop-helix DNA-binding domain"/>
    <property type="match status" value="1"/>
</dbReference>
<feature type="compositionally biased region" description="Low complexity" evidence="8">
    <location>
        <begin position="466"/>
        <end position="479"/>
    </location>
</feature>
<dbReference type="PANTHER" id="PTHR11267:SF104">
    <property type="entry name" value="T-BOX TRANSCRIPTION FACTOR TBX1"/>
    <property type="match status" value="1"/>
</dbReference>
<feature type="compositionally biased region" description="Low complexity" evidence="8">
    <location>
        <begin position="1739"/>
        <end position="1750"/>
    </location>
</feature>
<dbReference type="GO" id="GO:0046983">
    <property type="term" value="F:protein dimerization activity"/>
    <property type="evidence" value="ECO:0007669"/>
    <property type="project" value="InterPro"/>
</dbReference>
<dbReference type="InterPro" id="IPR032060">
    <property type="entry name" value="MGA_dom"/>
</dbReference>
<evidence type="ECO:0000256" key="5">
    <source>
        <dbReference type="ARBA" id="ARBA00023163"/>
    </source>
</evidence>
<dbReference type="SUPFAM" id="SSF49417">
    <property type="entry name" value="p53-like transcription factors"/>
    <property type="match status" value="1"/>
</dbReference>
<dbReference type="GO" id="GO:0005634">
    <property type="term" value="C:nucleus"/>
    <property type="evidence" value="ECO:0007669"/>
    <property type="project" value="UniProtKB-SubCell"/>
</dbReference>
<evidence type="ECO:0000313" key="11">
    <source>
        <dbReference type="EMBL" id="PWA27492.1"/>
    </source>
</evidence>
<feature type="region of interest" description="Disordered" evidence="8">
    <location>
        <begin position="1458"/>
        <end position="1477"/>
    </location>
</feature>
<dbReference type="InterPro" id="IPR036960">
    <property type="entry name" value="T-box_sf"/>
</dbReference>
<evidence type="ECO:0000256" key="4">
    <source>
        <dbReference type="ARBA" id="ARBA00023125"/>
    </source>
</evidence>
<comment type="caution">
    <text evidence="11">The sequence shown here is derived from an EMBL/GenBank/DDBJ whole genome shotgun (WGS) entry which is preliminary data.</text>
</comment>
<keyword evidence="3" id="KW-0805">Transcription regulation</keyword>
<feature type="compositionally biased region" description="Low complexity" evidence="8">
    <location>
        <begin position="871"/>
        <end position="903"/>
    </location>
</feature>
<accession>A0A315W6N3</accession>
<dbReference type="PROSITE" id="PS50888">
    <property type="entry name" value="BHLH"/>
    <property type="match status" value="1"/>
</dbReference>
<dbReference type="SMART" id="SM00425">
    <property type="entry name" value="TBOX"/>
    <property type="match status" value="1"/>
</dbReference>
<feature type="region of interest" description="Disordered" evidence="8">
    <location>
        <begin position="1821"/>
        <end position="1863"/>
    </location>
</feature>
<feature type="region of interest" description="Disordered" evidence="8">
    <location>
        <begin position="97"/>
        <end position="119"/>
    </location>
</feature>
<keyword evidence="2" id="KW-0217">Developmental protein</keyword>
<evidence type="ECO:0000256" key="3">
    <source>
        <dbReference type="ARBA" id="ARBA00023015"/>
    </source>
</evidence>
<comment type="subcellular location">
    <subcellularLocation>
        <location evidence="1 7">Nucleus</location>
    </subcellularLocation>
</comment>
<dbReference type="PROSITE" id="PS01283">
    <property type="entry name" value="TBOX_1"/>
    <property type="match status" value="1"/>
</dbReference>
<feature type="compositionally biased region" description="Acidic residues" evidence="8">
    <location>
        <begin position="1233"/>
        <end position="1252"/>
    </location>
</feature>
<evidence type="ECO:0000256" key="1">
    <source>
        <dbReference type="ARBA" id="ARBA00004123"/>
    </source>
</evidence>
<keyword evidence="12" id="KW-1185">Reference proteome</keyword>
<proteinExistence type="predicted"/>
<comment type="caution">
    <text evidence="7">Lacks conserved residue(s) required for the propagation of feature annotation.</text>
</comment>
<feature type="compositionally biased region" description="Low complexity" evidence="8">
    <location>
        <begin position="1534"/>
        <end position="1548"/>
    </location>
</feature>
<dbReference type="Pfam" id="PF16059">
    <property type="entry name" value="MGA_dom"/>
    <property type="match status" value="1"/>
</dbReference>
<feature type="region of interest" description="Disordered" evidence="8">
    <location>
        <begin position="838"/>
        <end position="914"/>
    </location>
</feature>
<dbReference type="PANTHER" id="PTHR11267">
    <property type="entry name" value="T-BOX PROTEIN-RELATED"/>
    <property type="match status" value="1"/>
</dbReference>
<feature type="compositionally biased region" description="Polar residues" evidence="8">
    <location>
        <begin position="861"/>
        <end position="870"/>
    </location>
</feature>
<dbReference type="GO" id="GO:0045893">
    <property type="term" value="P:positive regulation of DNA-templated transcription"/>
    <property type="evidence" value="ECO:0007669"/>
    <property type="project" value="InterPro"/>
</dbReference>
<dbReference type="InterPro" id="IPR011598">
    <property type="entry name" value="bHLH_dom"/>
</dbReference>
<dbReference type="EMBL" id="NHOQ01001000">
    <property type="protein sequence ID" value="PWA27492.1"/>
    <property type="molecule type" value="Genomic_DNA"/>
</dbReference>
<evidence type="ECO:0000256" key="7">
    <source>
        <dbReference type="PROSITE-ProRule" id="PRU00201"/>
    </source>
</evidence>
<feature type="region of interest" description="Disordered" evidence="8">
    <location>
        <begin position="539"/>
        <end position="564"/>
    </location>
</feature>
<dbReference type="GO" id="GO:0000785">
    <property type="term" value="C:chromatin"/>
    <property type="evidence" value="ECO:0007669"/>
    <property type="project" value="TreeGrafter"/>
</dbReference>
<feature type="compositionally biased region" description="Polar residues" evidence="8">
    <location>
        <begin position="549"/>
        <end position="558"/>
    </location>
</feature>
<feature type="compositionally biased region" description="Pro residues" evidence="8">
    <location>
        <begin position="109"/>
        <end position="119"/>
    </location>
</feature>
<evidence type="ECO:0000256" key="8">
    <source>
        <dbReference type="SAM" id="MobiDB-lite"/>
    </source>
</evidence>
<feature type="region of interest" description="Disordered" evidence="8">
    <location>
        <begin position="1930"/>
        <end position="1976"/>
    </location>
</feature>
<name>A0A315W6N3_GAMAF</name>
<feature type="domain" description="BHLH" evidence="10">
    <location>
        <begin position="1618"/>
        <end position="1667"/>
    </location>
</feature>
<feature type="compositionally biased region" description="Acidic residues" evidence="8">
    <location>
        <begin position="1549"/>
        <end position="1565"/>
    </location>
</feature>
<feature type="region of interest" description="Disordered" evidence="8">
    <location>
        <begin position="423"/>
        <end position="479"/>
    </location>
</feature>
<dbReference type="STRING" id="33528.ENSGAFP00000012478"/>
<evidence type="ECO:0000256" key="2">
    <source>
        <dbReference type="ARBA" id="ARBA00022473"/>
    </source>
</evidence>
<dbReference type="InterPro" id="IPR046360">
    <property type="entry name" value="T-box_DNA-bd"/>
</dbReference>
<feature type="region of interest" description="Disordered" evidence="8">
    <location>
        <begin position="2081"/>
        <end position="2178"/>
    </location>
</feature>
<feature type="compositionally biased region" description="Polar residues" evidence="8">
    <location>
        <begin position="1367"/>
        <end position="1384"/>
    </location>
</feature>
<evidence type="ECO:0000259" key="10">
    <source>
        <dbReference type="PROSITE" id="PS50888"/>
    </source>
</evidence>
<reference evidence="11 12" key="1">
    <citation type="journal article" date="2018" name="G3 (Bethesda)">
        <title>A High-Quality Reference Genome for the Invasive Mosquitofish Gambusia affinis Using a Chicago Library.</title>
        <authorList>
            <person name="Hoffberg S.L."/>
            <person name="Troendle N.J."/>
            <person name="Glenn T.C."/>
            <person name="Mahmud O."/>
            <person name="Louha S."/>
            <person name="Chalopin D."/>
            <person name="Bennetzen J.L."/>
            <person name="Mauricio R."/>
        </authorList>
    </citation>
    <scope>NUCLEOTIDE SEQUENCE [LARGE SCALE GENOMIC DNA]</scope>
    <source>
        <strain evidence="11">NE01/NJP1002.9</strain>
        <tissue evidence="11">Muscle</tissue>
    </source>
</reference>
<feature type="region of interest" description="Disordered" evidence="8">
    <location>
        <begin position="2020"/>
        <end position="2065"/>
    </location>
</feature>
<evidence type="ECO:0000259" key="9">
    <source>
        <dbReference type="PROSITE" id="PS50252"/>
    </source>
</evidence>
<dbReference type="InterPro" id="IPR001699">
    <property type="entry name" value="TF_T-box"/>
</dbReference>
<organism evidence="11 12">
    <name type="scientific">Gambusia affinis</name>
    <name type="common">Western mosquitofish</name>
    <name type="synonym">Heterandria affinis</name>
    <dbReference type="NCBI Taxonomy" id="33528"/>
    <lineage>
        <taxon>Eukaryota</taxon>
        <taxon>Metazoa</taxon>
        <taxon>Chordata</taxon>
        <taxon>Craniata</taxon>
        <taxon>Vertebrata</taxon>
        <taxon>Euteleostomi</taxon>
        <taxon>Actinopterygii</taxon>
        <taxon>Neopterygii</taxon>
        <taxon>Teleostei</taxon>
        <taxon>Neoteleostei</taxon>
        <taxon>Acanthomorphata</taxon>
        <taxon>Ovalentaria</taxon>
        <taxon>Atherinomorphae</taxon>
        <taxon>Cyprinodontiformes</taxon>
        <taxon>Poeciliidae</taxon>
        <taxon>Poeciliinae</taxon>
        <taxon>Gambusia</taxon>
    </lineage>
</organism>
<dbReference type="PROSITE" id="PS50252">
    <property type="entry name" value="TBOX_3"/>
    <property type="match status" value="1"/>
</dbReference>
<feature type="compositionally biased region" description="Low complexity" evidence="8">
    <location>
        <begin position="150"/>
        <end position="164"/>
    </location>
</feature>
<feature type="compositionally biased region" description="Polar residues" evidence="8">
    <location>
        <begin position="2130"/>
        <end position="2150"/>
    </location>
</feature>